<sequence length="163" mass="18190">MNIKLLRIDSRLIHGQIANNWVNTVGVQTMIAVSDQAAHDDIRKTLLLQVGKENTKTFVLDLAKMMRVYNNPKYKDLDALVVVESPQDVIRLMDAGLPVDKVNVGGITYREGMTRVTESVSVGPAEIEAFQELDKRGIKLEVQQVPSSSRANMMDKLRSAKLI</sequence>
<keyword evidence="6" id="KW-0598">Phosphotransferase system</keyword>
<gene>
    <name evidence="10" type="primary">manX_2</name>
    <name evidence="9" type="ORF">C0Z10_00275</name>
    <name evidence="10" type="ORF">NCTC13652_01658</name>
</gene>
<dbReference type="KEGG" id="aji:C0Z10_00275"/>
<reference evidence="12" key="1">
    <citation type="submission" date="2017-12" db="EMBL/GenBank/DDBJ databases">
        <title>Whole genome sequencing of Acidipropionibacterium jensenii strains JS279 and JS280.</title>
        <authorList>
            <person name="Deptula P."/>
            <person name="Laine P."/>
            <person name="Smolander O.-P."/>
            <person name="Paulin L."/>
            <person name="Auvinen P."/>
            <person name="Varmanen P."/>
        </authorList>
    </citation>
    <scope>NUCLEOTIDE SEQUENCE [LARGE SCALE GENOMIC DNA]</scope>
    <source>
        <strain evidence="12">JS280</strain>
    </source>
</reference>
<evidence type="ECO:0000256" key="5">
    <source>
        <dbReference type="ARBA" id="ARBA00022679"/>
    </source>
</evidence>
<feature type="domain" description="PTS EIIB type-4" evidence="8">
    <location>
        <begin position="1"/>
        <end position="163"/>
    </location>
</feature>
<dbReference type="EMBL" id="LR134473">
    <property type="protein sequence ID" value="VEI03453.1"/>
    <property type="molecule type" value="Genomic_DNA"/>
</dbReference>
<dbReference type="STRING" id="1122997.GCA_000425285_00026"/>
<dbReference type="AlphaFoldDB" id="A0A448NZU0"/>
<reference evidence="9" key="3">
    <citation type="journal article" date="2019" name="Microorganisms">
        <title>Red-Brown Pigmentation of Acidipropionibacterium jensenii Is Tied to Haemolytic Activity and cyl-Like Gene Cluster.</title>
        <authorList>
            <person name="Deptula P."/>
            <person name="Loivamaa I."/>
            <person name="Smolander O.P."/>
            <person name="Laine P."/>
            <person name="Roberts R.J."/>
            <person name="Piironen V."/>
            <person name="Paulin L."/>
            <person name="Savijoki K."/>
            <person name="Auvinen P."/>
            <person name="Varmanen P."/>
        </authorList>
    </citation>
    <scope>NUCLEOTIDE SEQUENCE</scope>
    <source>
        <strain evidence="9">JS280</strain>
    </source>
</reference>
<evidence type="ECO:0000313" key="12">
    <source>
        <dbReference type="Proteomes" id="UP000285875"/>
    </source>
</evidence>
<dbReference type="GO" id="GO:0016301">
    <property type="term" value="F:kinase activity"/>
    <property type="evidence" value="ECO:0007669"/>
    <property type="project" value="UniProtKB-KW"/>
</dbReference>
<evidence type="ECO:0000313" key="9">
    <source>
        <dbReference type="EMBL" id="AZZ38446.1"/>
    </source>
</evidence>
<evidence type="ECO:0000313" key="10">
    <source>
        <dbReference type="EMBL" id="VEI03453.1"/>
    </source>
</evidence>
<name>A0A448NZU0_9ACTN</name>
<evidence type="ECO:0000313" key="11">
    <source>
        <dbReference type="Proteomes" id="UP000277858"/>
    </source>
</evidence>
<organism evidence="10 11">
    <name type="scientific">Acidipropionibacterium jensenii</name>
    <dbReference type="NCBI Taxonomy" id="1749"/>
    <lineage>
        <taxon>Bacteria</taxon>
        <taxon>Bacillati</taxon>
        <taxon>Actinomycetota</taxon>
        <taxon>Actinomycetes</taxon>
        <taxon>Propionibacteriales</taxon>
        <taxon>Propionibacteriaceae</taxon>
        <taxon>Acidipropionibacterium</taxon>
    </lineage>
</organism>
<evidence type="ECO:0000256" key="2">
    <source>
        <dbReference type="ARBA" id="ARBA00022448"/>
    </source>
</evidence>
<dbReference type="Gene3D" id="3.40.35.10">
    <property type="entry name" value="Phosphotransferase system, sorbose subfamily IIB component"/>
    <property type="match status" value="1"/>
</dbReference>
<evidence type="ECO:0000256" key="3">
    <source>
        <dbReference type="ARBA" id="ARBA00022490"/>
    </source>
</evidence>
<evidence type="ECO:0000259" key="8">
    <source>
        <dbReference type="PROSITE" id="PS51101"/>
    </source>
</evidence>
<evidence type="ECO:0000256" key="4">
    <source>
        <dbReference type="ARBA" id="ARBA00022597"/>
    </source>
</evidence>
<dbReference type="InterPro" id="IPR036667">
    <property type="entry name" value="PTS_IIB_sorbose-sp_sf"/>
</dbReference>
<comment type="subcellular location">
    <subcellularLocation>
        <location evidence="1">Cytoplasm</location>
    </subcellularLocation>
</comment>
<dbReference type="EMBL" id="CP025570">
    <property type="protein sequence ID" value="AZZ38446.1"/>
    <property type="molecule type" value="Genomic_DNA"/>
</dbReference>
<protein>
    <submittedName>
        <fullName evidence="10">EIIAB-Man</fullName>
    </submittedName>
    <submittedName>
        <fullName evidence="9">PTS mannose/fructose/sorbose transporter subunit IIB</fullName>
    </submittedName>
</protein>
<accession>A0A448NZU0</accession>
<keyword evidence="5" id="KW-0808">Transferase</keyword>
<evidence type="ECO:0000256" key="1">
    <source>
        <dbReference type="ARBA" id="ARBA00004496"/>
    </source>
</evidence>
<proteinExistence type="predicted"/>
<evidence type="ECO:0000256" key="6">
    <source>
        <dbReference type="ARBA" id="ARBA00022683"/>
    </source>
</evidence>
<keyword evidence="7" id="KW-0418">Kinase</keyword>
<keyword evidence="11" id="KW-1185">Reference proteome</keyword>
<keyword evidence="3" id="KW-0963">Cytoplasm</keyword>
<evidence type="ECO:0000256" key="7">
    <source>
        <dbReference type="ARBA" id="ARBA00022777"/>
    </source>
</evidence>
<dbReference type="InterPro" id="IPR004720">
    <property type="entry name" value="PTS_IIB_sorbose-sp"/>
</dbReference>
<dbReference type="OrthoDB" id="9788818at2"/>
<dbReference type="RefSeq" id="WP_027586374.1">
    <property type="nucleotide sequence ID" value="NZ_CP025570.1"/>
</dbReference>
<dbReference type="GO" id="GO:0008982">
    <property type="term" value="F:protein-N(PI)-phosphohistidine-sugar phosphotransferase activity"/>
    <property type="evidence" value="ECO:0007669"/>
    <property type="project" value="InterPro"/>
</dbReference>
<dbReference type="Proteomes" id="UP000285875">
    <property type="component" value="Chromosome"/>
</dbReference>
<keyword evidence="4" id="KW-0762">Sugar transport</keyword>
<dbReference type="Pfam" id="PF03830">
    <property type="entry name" value="PTSIIB_sorb"/>
    <property type="match status" value="1"/>
</dbReference>
<dbReference type="PROSITE" id="PS51101">
    <property type="entry name" value="PTS_EIIB_TYPE_4"/>
    <property type="match status" value="1"/>
</dbReference>
<dbReference type="SUPFAM" id="SSF52728">
    <property type="entry name" value="PTS IIb component"/>
    <property type="match status" value="1"/>
</dbReference>
<dbReference type="GO" id="GO:0009401">
    <property type="term" value="P:phosphoenolpyruvate-dependent sugar phosphotransferase system"/>
    <property type="evidence" value="ECO:0007669"/>
    <property type="project" value="UniProtKB-KW"/>
</dbReference>
<dbReference type="Proteomes" id="UP000277858">
    <property type="component" value="Chromosome"/>
</dbReference>
<dbReference type="GO" id="GO:0005737">
    <property type="term" value="C:cytoplasm"/>
    <property type="evidence" value="ECO:0007669"/>
    <property type="project" value="UniProtKB-SubCell"/>
</dbReference>
<reference evidence="10 11" key="2">
    <citation type="submission" date="2018-12" db="EMBL/GenBank/DDBJ databases">
        <authorList>
            <consortium name="Pathogen Informatics"/>
        </authorList>
    </citation>
    <scope>NUCLEOTIDE SEQUENCE [LARGE SCALE GENOMIC DNA]</scope>
    <source>
        <strain evidence="10 11">NCTC13652</strain>
    </source>
</reference>
<keyword evidence="2" id="KW-0813">Transport</keyword>